<dbReference type="GO" id="GO:0140662">
    <property type="term" value="F:ATP-dependent protein folding chaperone"/>
    <property type="evidence" value="ECO:0007669"/>
    <property type="project" value="InterPro"/>
</dbReference>
<evidence type="ECO:0000313" key="4">
    <source>
        <dbReference type="Proteomes" id="UP000295106"/>
    </source>
</evidence>
<proteinExistence type="predicted"/>
<organism evidence="3 4">
    <name type="scientific">Rubrivivax gelatinosus</name>
    <name type="common">Rhodocyclus gelatinosus</name>
    <name type="synonym">Rhodopseudomonas gelatinosa</name>
    <dbReference type="NCBI Taxonomy" id="28068"/>
    <lineage>
        <taxon>Bacteria</taxon>
        <taxon>Pseudomonadati</taxon>
        <taxon>Pseudomonadota</taxon>
        <taxon>Betaproteobacteria</taxon>
        <taxon>Burkholderiales</taxon>
        <taxon>Sphaerotilaceae</taxon>
        <taxon>Rubrivivax</taxon>
    </lineage>
</organism>
<dbReference type="GeneID" id="99682793"/>
<dbReference type="GO" id="GO:0005524">
    <property type="term" value="F:ATP binding"/>
    <property type="evidence" value="ECO:0007669"/>
    <property type="project" value="UniProtKB-KW"/>
</dbReference>
<dbReference type="Gene3D" id="3.30.420.40">
    <property type="match status" value="3"/>
</dbReference>
<gene>
    <name evidence="3" type="ORF">EV684_113156</name>
</gene>
<dbReference type="Pfam" id="PF00012">
    <property type="entry name" value="HSP70"/>
    <property type="match status" value="1"/>
</dbReference>
<reference evidence="3 4" key="1">
    <citation type="submission" date="2019-03" db="EMBL/GenBank/DDBJ databases">
        <title>Genomic Encyclopedia of Type Strains, Phase IV (KMG-IV): sequencing the most valuable type-strain genomes for metagenomic binning, comparative biology and taxonomic classification.</title>
        <authorList>
            <person name="Goeker M."/>
        </authorList>
    </citation>
    <scope>NUCLEOTIDE SEQUENCE [LARGE SCALE GENOMIC DNA]</scope>
    <source>
        <strain evidence="3 4">DSM 1709</strain>
    </source>
</reference>
<sequence>MNPASGFAAIDFGTSNSGIALPTHDGVRLVELEPGHPTMPTAVFYRLDEEHPAAEPTRLYGRAAMAAYVEGHEGRLMRSMKSLLGSSLLEQATDLGGGHAVRYVDVVVGYLRHLRRCAEAAAGAPLARVVLGRPVFFVDDDAERDAQAAAALEAAARAAGFTEIAFQYEPIAAALDHERHVAAEELVLVADIGGGTSDFSIVRVGPERRGRPDRREDILANHGVHVAGTDFDRRVELEALMPLLGYRSLGPSEAGRPPREVPSRVYFDLSTWHLINTVYNAGRVAELRRLKSWYADLAHHRRLMTVVEHRLGHALAAEAERAKIEVAGSGAAEVDLSLVESGLGTTVGSAAVAAAIEDDLERIVEGSRETLRRAGVAAEAVGTLYFTGGSTGLDALVERIAAAFPGARRVRGDRFASVAQGLGLHARAFFG</sequence>
<evidence type="ECO:0000256" key="2">
    <source>
        <dbReference type="ARBA" id="ARBA00022840"/>
    </source>
</evidence>
<comment type="caution">
    <text evidence="3">The sequence shown here is derived from an EMBL/GenBank/DDBJ whole genome shotgun (WGS) entry which is preliminary data.</text>
</comment>
<dbReference type="EMBL" id="SLXD01000013">
    <property type="protein sequence ID" value="TCP00525.1"/>
    <property type="molecule type" value="Genomic_DNA"/>
</dbReference>
<name>A0A4R2M6M8_RUBGE</name>
<dbReference type="AlphaFoldDB" id="A0A4R2M6M8"/>
<dbReference type="SUPFAM" id="SSF53067">
    <property type="entry name" value="Actin-like ATPase domain"/>
    <property type="match status" value="2"/>
</dbReference>
<dbReference type="PANTHER" id="PTHR19375">
    <property type="entry name" value="HEAT SHOCK PROTEIN 70KDA"/>
    <property type="match status" value="1"/>
</dbReference>
<protein>
    <submittedName>
        <fullName evidence="3">Putative chaperone protein</fullName>
    </submittedName>
</protein>
<dbReference type="Proteomes" id="UP000295106">
    <property type="component" value="Unassembled WGS sequence"/>
</dbReference>
<evidence type="ECO:0000313" key="3">
    <source>
        <dbReference type="EMBL" id="TCP00525.1"/>
    </source>
</evidence>
<evidence type="ECO:0000256" key="1">
    <source>
        <dbReference type="ARBA" id="ARBA00022741"/>
    </source>
</evidence>
<keyword evidence="2" id="KW-0067">ATP-binding</keyword>
<accession>A0A4R2M6M8</accession>
<dbReference type="InterPro" id="IPR013126">
    <property type="entry name" value="Hsp_70_fam"/>
</dbReference>
<dbReference type="OrthoDB" id="9807934at2"/>
<dbReference type="InterPro" id="IPR043129">
    <property type="entry name" value="ATPase_NBD"/>
</dbReference>
<dbReference type="Gene3D" id="3.90.640.10">
    <property type="entry name" value="Actin, Chain A, domain 4"/>
    <property type="match status" value="1"/>
</dbReference>
<dbReference type="RefSeq" id="WP_132648973.1">
    <property type="nucleotide sequence ID" value="NZ_CP181386.1"/>
</dbReference>
<keyword evidence="1" id="KW-0547">Nucleotide-binding</keyword>